<reference evidence="1 2" key="1">
    <citation type="submission" date="2023-09" db="EMBL/GenBank/DDBJ databases">
        <title>Genome completion map analysis of the actinomycetes C11-1.</title>
        <authorList>
            <person name="Qin P."/>
            <person name="Guan P."/>
        </authorList>
    </citation>
    <scope>NUCLEOTIDE SEQUENCE [LARGE SCALE GENOMIC DNA]</scope>
    <source>
        <strain evidence="1 2">C11-1</strain>
    </source>
</reference>
<gene>
    <name evidence="1" type="ORF">RI138_01585</name>
</gene>
<protein>
    <submittedName>
        <fullName evidence="1">DUF2267 domain-containing protein</fullName>
    </submittedName>
</protein>
<proteinExistence type="predicted"/>
<accession>A0ABY9VNT9</accession>
<dbReference type="InterPro" id="IPR038282">
    <property type="entry name" value="DUF2267_sf"/>
</dbReference>
<evidence type="ECO:0000313" key="1">
    <source>
        <dbReference type="EMBL" id="WNF25601.1"/>
    </source>
</evidence>
<dbReference type="Proteomes" id="UP001303236">
    <property type="component" value="Chromosome"/>
</dbReference>
<keyword evidence="2" id="KW-1185">Reference proteome</keyword>
<dbReference type="EMBL" id="CP134500">
    <property type="protein sequence ID" value="WNF25601.1"/>
    <property type="molecule type" value="Genomic_DNA"/>
</dbReference>
<dbReference type="InterPro" id="IPR018727">
    <property type="entry name" value="DUF2267"/>
</dbReference>
<sequence length="144" mass="15348">MIHEPRNAGAPQDATWDRLLEKIRYDGAYPTRERAEDTLRAVLTALGRQVTGDERVALAAALPREAARAFTTEAPALEQLGGAGFVYDLALRTAGTPATARWDAGVVLTAVAGLVGDELVTRLVRRLPPGYALLFGRAELAPAA</sequence>
<dbReference type="Pfam" id="PF10025">
    <property type="entry name" value="DUF2267"/>
    <property type="match status" value="1"/>
</dbReference>
<evidence type="ECO:0000313" key="2">
    <source>
        <dbReference type="Proteomes" id="UP001303236"/>
    </source>
</evidence>
<organism evidence="1 2">
    <name type="scientific">Streptomyces durocortorensis</name>
    <dbReference type="NCBI Taxonomy" id="2811104"/>
    <lineage>
        <taxon>Bacteria</taxon>
        <taxon>Bacillati</taxon>
        <taxon>Actinomycetota</taxon>
        <taxon>Actinomycetes</taxon>
        <taxon>Kitasatosporales</taxon>
        <taxon>Streptomycetaceae</taxon>
        <taxon>Streptomyces</taxon>
    </lineage>
</organism>
<dbReference type="Gene3D" id="1.10.490.110">
    <property type="entry name" value="Uncharacterized conserved protein DUF2267"/>
    <property type="match status" value="1"/>
</dbReference>
<name>A0ABY9VNT9_9ACTN</name>